<accession>A0A1G6TKY1</accession>
<gene>
    <name evidence="3" type="ORF">SAMN05216174_109197</name>
</gene>
<dbReference type="InterPro" id="IPR029058">
    <property type="entry name" value="AB_hydrolase_fold"/>
</dbReference>
<dbReference type="PANTHER" id="PTHR43798:SF31">
    <property type="entry name" value="AB HYDROLASE SUPERFAMILY PROTEIN YCLE"/>
    <property type="match status" value="1"/>
</dbReference>
<organism evidence="3 4">
    <name type="scientific">Actinokineospora iranica</name>
    <dbReference type="NCBI Taxonomy" id="1271860"/>
    <lineage>
        <taxon>Bacteria</taxon>
        <taxon>Bacillati</taxon>
        <taxon>Actinomycetota</taxon>
        <taxon>Actinomycetes</taxon>
        <taxon>Pseudonocardiales</taxon>
        <taxon>Pseudonocardiaceae</taxon>
        <taxon>Actinokineospora</taxon>
    </lineage>
</organism>
<evidence type="ECO:0000313" key="4">
    <source>
        <dbReference type="Proteomes" id="UP000199501"/>
    </source>
</evidence>
<evidence type="ECO:0000256" key="1">
    <source>
        <dbReference type="ARBA" id="ARBA00022801"/>
    </source>
</evidence>
<keyword evidence="4" id="KW-1185">Reference proteome</keyword>
<name>A0A1G6TKY1_9PSEU</name>
<dbReference type="Pfam" id="PF12697">
    <property type="entry name" value="Abhydrolase_6"/>
    <property type="match status" value="1"/>
</dbReference>
<sequence>MTIAYDGMAYDDKGSGPVLLLVHGHPFDRTMWRPQFAHFAPRFRVLAPDLRGYGETRLPPATSFAAFADDLADLLDSLGVGETVLCGLSMGGQIAMEFHRRFPDRVRALILADTTARAETPDGHHDRLSMADRLEREGMEPYAREVLWKMVAPGNTEAADHVLRMMLAAPPSGAAAAQRARATRPDYRQTLRGARVLTVVGSEDEYTPVAEAELIPATTRVVIPGAAHLPNLERPDQFNRAVATFLDSL</sequence>
<dbReference type="InterPro" id="IPR000073">
    <property type="entry name" value="AB_hydrolase_1"/>
</dbReference>
<dbReference type="AlphaFoldDB" id="A0A1G6TKY1"/>
<proteinExistence type="predicted"/>
<dbReference type="GO" id="GO:0016020">
    <property type="term" value="C:membrane"/>
    <property type="evidence" value="ECO:0007669"/>
    <property type="project" value="TreeGrafter"/>
</dbReference>
<dbReference type="PRINTS" id="PR00111">
    <property type="entry name" value="ABHYDROLASE"/>
</dbReference>
<dbReference type="GO" id="GO:0016787">
    <property type="term" value="F:hydrolase activity"/>
    <property type="evidence" value="ECO:0007669"/>
    <property type="project" value="UniProtKB-KW"/>
</dbReference>
<dbReference type="SUPFAM" id="SSF53474">
    <property type="entry name" value="alpha/beta-Hydrolases"/>
    <property type="match status" value="1"/>
</dbReference>
<dbReference type="EMBL" id="FMZZ01000009">
    <property type="protein sequence ID" value="SDD29733.1"/>
    <property type="molecule type" value="Genomic_DNA"/>
</dbReference>
<dbReference type="STRING" id="1271860.SAMN05216174_109197"/>
<reference evidence="4" key="1">
    <citation type="submission" date="2016-10" db="EMBL/GenBank/DDBJ databases">
        <authorList>
            <person name="Varghese N."/>
            <person name="Submissions S."/>
        </authorList>
    </citation>
    <scope>NUCLEOTIDE SEQUENCE [LARGE SCALE GENOMIC DNA]</scope>
    <source>
        <strain evidence="4">IBRC-M 10403</strain>
    </source>
</reference>
<keyword evidence="1" id="KW-0378">Hydrolase</keyword>
<protein>
    <submittedName>
        <fullName evidence="3">Pimeloyl-ACP methyl ester carboxylesterase</fullName>
    </submittedName>
</protein>
<dbReference type="PANTHER" id="PTHR43798">
    <property type="entry name" value="MONOACYLGLYCEROL LIPASE"/>
    <property type="match status" value="1"/>
</dbReference>
<evidence type="ECO:0000313" key="3">
    <source>
        <dbReference type="EMBL" id="SDD29733.1"/>
    </source>
</evidence>
<feature type="domain" description="AB hydrolase-1" evidence="2">
    <location>
        <begin position="19"/>
        <end position="241"/>
    </location>
</feature>
<dbReference type="OrthoDB" id="9785847at2"/>
<dbReference type="RefSeq" id="WP_091452936.1">
    <property type="nucleotide sequence ID" value="NZ_FMZZ01000009.1"/>
</dbReference>
<dbReference type="Gene3D" id="3.40.50.1820">
    <property type="entry name" value="alpha/beta hydrolase"/>
    <property type="match status" value="1"/>
</dbReference>
<evidence type="ECO:0000259" key="2">
    <source>
        <dbReference type="Pfam" id="PF12697"/>
    </source>
</evidence>
<dbReference type="Proteomes" id="UP000199501">
    <property type="component" value="Unassembled WGS sequence"/>
</dbReference>
<dbReference type="InterPro" id="IPR050266">
    <property type="entry name" value="AB_hydrolase_sf"/>
</dbReference>